<dbReference type="Pfam" id="PF00082">
    <property type="entry name" value="Peptidase_S8"/>
    <property type="match status" value="1"/>
</dbReference>
<evidence type="ECO:0000313" key="9">
    <source>
        <dbReference type="Proteomes" id="UP000720189"/>
    </source>
</evidence>
<comment type="caution">
    <text evidence="8">The sequence shown here is derived from an EMBL/GenBank/DDBJ whole genome shotgun (WGS) entry which is preliminary data.</text>
</comment>
<dbReference type="InterPro" id="IPR051048">
    <property type="entry name" value="Peptidase_S8/S53_subtilisin"/>
</dbReference>
<dbReference type="InterPro" id="IPR022398">
    <property type="entry name" value="Peptidase_S8_His-AS"/>
</dbReference>
<gene>
    <name evidence="8" type="ORF">BKA55DRAFT_584229</name>
</gene>
<reference evidence="8" key="1">
    <citation type="journal article" date="2021" name="Nat. Commun.">
        <title>Genetic determinants of endophytism in the Arabidopsis root mycobiome.</title>
        <authorList>
            <person name="Mesny F."/>
            <person name="Miyauchi S."/>
            <person name="Thiergart T."/>
            <person name="Pickel B."/>
            <person name="Atanasova L."/>
            <person name="Karlsson M."/>
            <person name="Huettel B."/>
            <person name="Barry K.W."/>
            <person name="Haridas S."/>
            <person name="Chen C."/>
            <person name="Bauer D."/>
            <person name="Andreopoulos W."/>
            <person name="Pangilinan J."/>
            <person name="LaButti K."/>
            <person name="Riley R."/>
            <person name="Lipzen A."/>
            <person name="Clum A."/>
            <person name="Drula E."/>
            <person name="Henrissat B."/>
            <person name="Kohler A."/>
            <person name="Grigoriev I.V."/>
            <person name="Martin F.M."/>
            <person name="Hacquard S."/>
        </authorList>
    </citation>
    <scope>NUCLEOTIDE SEQUENCE</scope>
    <source>
        <strain evidence="8">MPI-CAGE-AT-0023</strain>
    </source>
</reference>
<dbReference type="GO" id="GO:0004252">
    <property type="term" value="F:serine-type endopeptidase activity"/>
    <property type="evidence" value="ECO:0007669"/>
    <property type="project" value="UniProtKB-UniRule"/>
</dbReference>
<feature type="region of interest" description="Disordered" evidence="6">
    <location>
        <begin position="778"/>
        <end position="802"/>
    </location>
</feature>
<dbReference type="OrthoDB" id="10256524at2759"/>
<dbReference type="PROSITE" id="PS00137">
    <property type="entry name" value="SUBTILASE_HIS"/>
    <property type="match status" value="1"/>
</dbReference>
<dbReference type="RefSeq" id="XP_046042585.1">
    <property type="nucleotide sequence ID" value="XM_046194292.1"/>
</dbReference>
<feature type="active site" description="Charge relay system" evidence="4 5">
    <location>
        <position position="504"/>
    </location>
</feature>
<dbReference type="PROSITE" id="PS51892">
    <property type="entry name" value="SUBTILASE"/>
    <property type="match status" value="1"/>
</dbReference>
<dbReference type="SUPFAM" id="SSF52743">
    <property type="entry name" value="Subtilisin-like"/>
    <property type="match status" value="1"/>
</dbReference>
<dbReference type="PRINTS" id="PR00723">
    <property type="entry name" value="SUBTILISIN"/>
</dbReference>
<feature type="domain" description="Peptidase S8/S53" evidence="7">
    <location>
        <begin position="215"/>
        <end position="548"/>
    </location>
</feature>
<dbReference type="InterPro" id="IPR015500">
    <property type="entry name" value="Peptidase_S8_subtilisin-rel"/>
</dbReference>
<dbReference type="InterPro" id="IPR034058">
    <property type="entry name" value="TagA/B/C/D_pept_dom"/>
</dbReference>
<dbReference type="PANTHER" id="PTHR43399">
    <property type="entry name" value="SUBTILISIN-RELATED"/>
    <property type="match status" value="1"/>
</dbReference>
<evidence type="ECO:0000256" key="1">
    <source>
        <dbReference type="ARBA" id="ARBA00022670"/>
    </source>
</evidence>
<dbReference type="Gene3D" id="2.60.120.380">
    <property type="match status" value="1"/>
</dbReference>
<dbReference type="GeneID" id="70224246"/>
<evidence type="ECO:0000313" key="8">
    <source>
        <dbReference type="EMBL" id="KAH7227154.1"/>
    </source>
</evidence>
<dbReference type="GO" id="GO:0006508">
    <property type="term" value="P:proteolysis"/>
    <property type="evidence" value="ECO:0007669"/>
    <property type="project" value="UniProtKB-KW"/>
</dbReference>
<name>A0A9P9JQN1_FUSRE</name>
<evidence type="ECO:0000256" key="4">
    <source>
        <dbReference type="PIRSR" id="PIRSR615500-1"/>
    </source>
</evidence>
<keyword evidence="3 5" id="KW-0720">Serine protease</keyword>
<sequence>MDPVTITINGNVVHHRAQREGGAHFCPDASHTNYLILQSFSPLDDSQREQLRVLGVGIQQVISGNTYFCKYDPHELQELRSLPFLHFINPYHPEYVVEDALKAGGSKSPDEERHEVYITPHDDCSSPEDLRALAQKIADRLHVDAADFVPQTGYLRGYLKPEELDIVAKFDQVRFISEAQEDVAFNWTARGDINILDAQAAAAMFKSENEYECEGEIVAVADMGFDADHPAFASVGSSSTGSRAVAKSWRQLDPGDVTDLNAHGTHVAGSVAGNWNSPGVQAPIMGTAPKAKLYCQVLFEKNGTKIKYPADQSFETVIKEAKDIGATVHTNSWGTPLRKVGTNVEQNGYTVESVAVDKAAWDNRDFTILFAAGNDGRYATPGGQIGAQASCKNCITVGACEPSHPLDYNPARAPVSRYTVGQPRGNTNRMGFFSSVGPTKNSLDTGSNSRIKPDVVAPGACIYSAKSRQATQVGDGAGKPFDYLGTPPDNTSPNDLFIFQQGTSMATPLVAGSCAVIRKALSIARISITSALIKAILVNGTTDMTTARVTQRMIGKRPITLPPTTPETFLPEAAVAISQTPSYQQGFGRINQAKSLLCIPSSHGDYGGVYPPSDPAAAALPLGVLKEIIIDIPTAPSTDGTSLGTLVPKLTVTMCYTDAPSVLNSGSLVNKVAMNVKAGGQVRYGNKSDTDTVPDRVNNVQKVVWTNIPVGEAKICVKCLVLNWGIKGSALGDTTGGQDFAVAWYLEWMDSSDNLQYQTLSNSMTSVAAIAAIKAFQAEEKKQEEKEPEKKEPEKKEPEDKQ</sequence>
<dbReference type="Proteomes" id="UP000720189">
    <property type="component" value="Unassembled WGS sequence"/>
</dbReference>
<protein>
    <submittedName>
        <fullName evidence="8">Peptidase S8/S53 domain-containing protein</fullName>
    </submittedName>
</protein>
<dbReference type="InterPro" id="IPR000209">
    <property type="entry name" value="Peptidase_S8/S53_dom"/>
</dbReference>
<organism evidence="8 9">
    <name type="scientific">Fusarium redolens</name>
    <dbReference type="NCBI Taxonomy" id="48865"/>
    <lineage>
        <taxon>Eukaryota</taxon>
        <taxon>Fungi</taxon>
        <taxon>Dikarya</taxon>
        <taxon>Ascomycota</taxon>
        <taxon>Pezizomycotina</taxon>
        <taxon>Sordariomycetes</taxon>
        <taxon>Hypocreomycetidae</taxon>
        <taxon>Hypocreales</taxon>
        <taxon>Nectriaceae</taxon>
        <taxon>Fusarium</taxon>
        <taxon>Fusarium redolens species complex</taxon>
    </lineage>
</organism>
<dbReference type="PROSITE" id="PS00138">
    <property type="entry name" value="SUBTILASE_SER"/>
    <property type="match status" value="1"/>
</dbReference>
<keyword evidence="1 5" id="KW-0645">Protease</keyword>
<keyword evidence="9" id="KW-1185">Reference proteome</keyword>
<evidence type="ECO:0000256" key="5">
    <source>
        <dbReference type="PROSITE-ProRule" id="PRU01240"/>
    </source>
</evidence>
<feature type="active site" description="Charge relay system" evidence="4 5">
    <location>
        <position position="263"/>
    </location>
</feature>
<dbReference type="Gene3D" id="3.40.50.200">
    <property type="entry name" value="Peptidase S8/S53 domain"/>
    <property type="match status" value="1"/>
</dbReference>
<dbReference type="EMBL" id="JAGMUX010000025">
    <property type="protein sequence ID" value="KAH7227154.1"/>
    <property type="molecule type" value="Genomic_DNA"/>
</dbReference>
<accession>A0A9P9JQN1</accession>
<dbReference type="InterPro" id="IPR036852">
    <property type="entry name" value="Peptidase_S8/S53_dom_sf"/>
</dbReference>
<dbReference type="PANTHER" id="PTHR43399:SF5">
    <property type="entry name" value="PEPTIDASE S8 FAMILY WITH PROTEASE-ASSOCIATED DOMAIN"/>
    <property type="match status" value="1"/>
</dbReference>
<evidence type="ECO:0000259" key="7">
    <source>
        <dbReference type="Pfam" id="PF00082"/>
    </source>
</evidence>
<dbReference type="CDD" id="cd04842">
    <property type="entry name" value="Peptidases_S8_Kp43_protease"/>
    <property type="match status" value="1"/>
</dbReference>
<comment type="similarity">
    <text evidence="5">Belongs to the peptidase S8 family.</text>
</comment>
<dbReference type="InterPro" id="IPR023828">
    <property type="entry name" value="Peptidase_S8_Ser-AS"/>
</dbReference>
<keyword evidence="2 5" id="KW-0378">Hydrolase</keyword>
<evidence type="ECO:0000256" key="6">
    <source>
        <dbReference type="SAM" id="MobiDB-lite"/>
    </source>
</evidence>
<dbReference type="AlphaFoldDB" id="A0A9P9JQN1"/>
<proteinExistence type="inferred from homology"/>
<evidence type="ECO:0000256" key="2">
    <source>
        <dbReference type="ARBA" id="ARBA00022801"/>
    </source>
</evidence>
<evidence type="ECO:0000256" key="3">
    <source>
        <dbReference type="ARBA" id="ARBA00022825"/>
    </source>
</evidence>
<feature type="active site" description="Charge relay system" evidence="4 5">
    <location>
        <position position="222"/>
    </location>
</feature>